<evidence type="ECO:0000313" key="1">
    <source>
        <dbReference type="EMBL" id="MBW90806.1"/>
    </source>
</evidence>
<organism evidence="1">
    <name type="scientific">Rhizophora mucronata</name>
    <name type="common">Asiatic mangrove</name>
    <dbReference type="NCBI Taxonomy" id="61149"/>
    <lineage>
        <taxon>Eukaryota</taxon>
        <taxon>Viridiplantae</taxon>
        <taxon>Streptophyta</taxon>
        <taxon>Embryophyta</taxon>
        <taxon>Tracheophyta</taxon>
        <taxon>Spermatophyta</taxon>
        <taxon>Magnoliopsida</taxon>
        <taxon>eudicotyledons</taxon>
        <taxon>Gunneridae</taxon>
        <taxon>Pentapetalae</taxon>
        <taxon>rosids</taxon>
        <taxon>fabids</taxon>
        <taxon>Malpighiales</taxon>
        <taxon>Rhizophoraceae</taxon>
        <taxon>Rhizophora</taxon>
    </lineage>
</organism>
<dbReference type="EMBL" id="GGEC01010323">
    <property type="protein sequence ID" value="MBW90806.1"/>
    <property type="molecule type" value="Transcribed_RNA"/>
</dbReference>
<accession>A0A2P2JBF4</accession>
<proteinExistence type="predicted"/>
<name>A0A2P2JBF4_RHIMU</name>
<reference evidence="1" key="1">
    <citation type="submission" date="2018-02" db="EMBL/GenBank/DDBJ databases">
        <title>Rhizophora mucronata_Transcriptome.</title>
        <authorList>
            <person name="Meera S.P."/>
            <person name="Sreeshan A."/>
            <person name="Augustine A."/>
        </authorList>
    </citation>
    <scope>NUCLEOTIDE SEQUENCE</scope>
    <source>
        <tissue evidence="1">Leaf</tissue>
    </source>
</reference>
<sequence>MLFCRSHLNSHTPC</sequence>
<protein>
    <submittedName>
        <fullName evidence="1">Uncharacterized protein</fullName>
    </submittedName>
</protein>